<comment type="subcellular location">
    <subcellularLocation>
        <location evidence="5">Cell membrane</location>
        <topology evidence="5">Multi-pass membrane protein</topology>
    </subcellularLocation>
    <subcellularLocation>
        <location evidence="1">Membrane</location>
        <topology evidence="1">Multi-pass membrane protein</topology>
    </subcellularLocation>
</comment>
<feature type="transmembrane region" description="Helical" evidence="5">
    <location>
        <begin position="234"/>
        <end position="252"/>
    </location>
</feature>
<keyword evidence="7" id="KW-1185">Reference proteome</keyword>
<sequence>MSALLVIALGLVVVATAILSGIFGMAGGIVLMGFLVSVLPVGAAMMLHGVTQAASNGYRAWLNRAHIRWEILSLYGAGAAVALAGLTALSFVPDREIVFLALGTVPFIAAALPEGLALDITKKGMAAAAGFIITLINLVAGVAGPLLDVFFVRTSLTRHEVVASKAVTQTVSHLLKLVYFGLLVRETVRMESEGASVSWWVFLMVVPLAMLGTTLGKKVLDRMSDTNFRKWSQWVVLTIGAVFIARGLWTLYAA</sequence>
<feature type="transmembrane region" description="Helical" evidence="5">
    <location>
        <begin position="71"/>
        <end position="91"/>
    </location>
</feature>
<accession>A0A081BA51</accession>
<dbReference type="eggNOG" id="COG0730">
    <property type="taxonomic scope" value="Bacteria"/>
</dbReference>
<keyword evidence="4 5" id="KW-0472">Membrane</keyword>
<evidence type="ECO:0000256" key="4">
    <source>
        <dbReference type="ARBA" id="ARBA00023136"/>
    </source>
</evidence>
<dbReference type="GO" id="GO:0005886">
    <property type="term" value="C:plasma membrane"/>
    <property type="evidence" value="ECO:0007669"/>
    <property type="project" value="UniProtKB-SubCell"/>
</dbReference>
<dbReference type="InterPro" id="IPR002781">
    <property type="entry name" value="TM_pro_TauE-like"/>
</dbReference>
<evidence type="ECO:0000256" key="1">
    <source>
        <dbReference type="ARBA" id="ARBA00004141"/>
    </source>
</evidence>
<dbReference type="STRING" id="1333998.M2A_1418"/>
<evidence type="ECO:0000256" key="3">
    <source>
        <dbReference type="ARBA" id="ARBA00022989"/>
    </source>
</evidence>
<keyword evidence="5" id="KW-1003">Cell membrane</keyword>
<organism evidence="6 7">
    <name type="scientific">Tepidicaulis marinus</name>
    <dbReference type="NCBI Taxonomy" id="1333998"/>
    <lineage>
        <taxon>Bacteria</taxon>
        <taxon>Pseudomonadati</taxon>
        <taxon>Pseudomonadota</taxon>
        <taxon>Alphaproteobacteria</taxon>
        <taxon>Hyphomicrobiales</taxon>
        <taxon>Parvibaculaceae</taxon>
        <taxon>Tepidicaulis</taxon>
    </lineage>
</organism>
<keyword evidence="2 5" id="KW-0812">Transmembrane</keyword>
<feature type="transmembrane region" description="Helical" evidence="5">
    <location>
        <begin position="197"/>
        <end position="213"/>
    </location>
</feature>
<proteinExistence type="inferred from homology"/>
<reference evidence="6 7" key="1">
    <citation type="submission" date="2014-07" db="EMBL/GenBank/DDBJ databases">
        <title>Tepidicaulis marinum gen. nov., sp. nov., a novel marine bacterium denitrifying nitrate to nitrous oxide strictly under microaerobic conditions.</title>
        <authorList>
            <person name="Takeuchi M."/>
            <person name="Yamagishi T."/>
            <person name="Kamagata Y."/>
            <person name="Oshima K."/>
            <person name="Hattori M."/>
            <person name="Katayama T."/>
            <person name="Hanada S."/>
            <person name="Tamaki H."/>
            <person name="Marumo K."/>
            <person name="Maeda H."/>
            <person name="Nedachi M."/>
            <person name="Iwasaki W."/>
            <person name="Suwa Y."/>
            <person name="Sakata S."/>
        </authorList>
    </citation>
    <scope>NUCLEOTIDE SEQUENCE [LARGE SCALE GENOMIC DNA]</scope>
    <source>
        <strain evidence="6 7">MA2</strain>
    </source>
</reference>
<dbReference type="RefSeq" id="WP_045445062.1">
    <property type="nucleotide sequence ID" value="NZ_BBIO01000006.1"/>
</dbReference>
<feature type="transmembrane region" description="Helical" evidence="5">
    <location>
        <begin position="97"/>
        <end position="118"/>
    </location>
</feature>
<dbReference type="Proteomes" id="UP000028702">
    <property type="component" value="Unassembled WGS sequence"/>
</dbReference>
<gene>
    <name evidence="6" type="ORF">M2A_1418</name>
</gene>
<dbReference type="AlphaFoldDB" id="A0A081BA51"/>
<name>A0A081BA51_9HYPH</name>
<keyword evidence="3 5" id="KW-1133">Transmembrane helix</keyword>
<evidence type="ECO:0000313" key="6">
    <source>
        <dbReference type="EMBL" id="GAK44919.1"/>
    </source>
</evidence>
<comment type="similarity">
    <text evidence="5">Belongs to the 4-toluene sulfonate uptake permease (TSUP) (TC 2.A.102) family.</text>
</comment>
<feature type="transmembrane region" description="Helical" evidence="5">
    <location>
        <begin position="125"/>
        <end position="147"/>
    </location>
</feature>
<evidence type="ECO:0000313" key="7">
    <source>
        <dbReference type="Proteomes" id="UP000028702"/>
    </source>
</evidence>
<evidence type="ECO:0000256" key="2">
    <source>
        <dbReference type="ARBA" id="ARBA00022692"/>
    </source>
</evidence>
<evidence type="ECO:0000256" key="5">
    <source>
        <dbReference type="RuleBase" id="RU363041"/>
    </source>
</evidence>
<dbReference type="EMBL" id="BBIO01000006">
    <property type="protein sequence ID" value="GAK44919.1"/>
    <property type="molecule type" value="Genomic_DNA"/>
</dbReference>
<feature type="transmembrane region" description="Helical" evidence="5">
    <location>
        <begin position="29"/>
        <end position="50"/>
    </location>
</feature>
<comment type="caution">
    <text evidence="6">The sequence shown here is derived from an EMBL/GenBank/DDBJ whole genome shotgun (WGS) entry which is preliminary data.</text>
</comment>
<protein>
    <recommendedName>
        <fullName evidence="5">Probable membrane transporter protein</fullName>
    </recommendedName>
</protein>
<dbReference type="Pfam" id="PF01925">
    <property type="entry name" value="TauE"/>
    <property type="match status" value="1"/>
</dbReference>